<dbReference type="EMBL" id="JBHUOF010000005">
    <property type="protein sequence ID" value="MFD2798869.1"/>
    <property type="molecule type" value="Genomic_DNA"/>
</dbReference>
<feature type="domain" description="GCN5-related N-acetyltransferase-like" evidence="1">
    <location>
        <begin position="274"/>
        <end position="330"/>
    </location>
</feature>
<dbReference type="Pfam" id="PF13242">
    <property type="entry name" value="Hydrolase_like"/>
    <property type="match status" value="1"/>
</dbReference>
<dbReference type="RefSeq" id="WP_377389019.1">
    <property type="nucleotide sequence ID" value="NZ_JBHSAN010000014.1"/>
</dbReference>
<dbReference type="PANTHER" id="PTHR19288">
    <property type="entry name" value="4-NITROPHENYLPHOSPHATASE-RELATED"/>
    <property type="match status" value="1"/>
</dbReference>
<accession>A0ABW5W6R9</accession>
<comment type="caution">
    <text evidence="2">The sequence shown here is derived from an EMBL/GenBank/DDBJ whole genome shotgun (WGS) entry which is preliminary data.</text>
</comment>
<dbReference type="Gene3D" id="3.30.300.290">
    <property type="match status" value="1"/>
</dbReference>
<protein>
    <submittedName>
        <fullName evidence="2">HAD-IIA family hydrolase</fullName>
    </submittedName>
</protein>
<dbReference type="InterPro" id="IPR041065">
    <property type="entry name" value="GNAT-like"/>
</dbReference>
<organism evidence="2 3">
    <name type="scientific">Prauserella oleivorans</name>
    <dbReference type="NCBI Taxonomy" id="1478153"/>
    <lineage>
        <taxon>Bacteria</taxon>
        <taxon>Bacillati</taxon>
        <taxon>Actinomycetota</taxon>
        <taxon>Actinomycetes</taxon>
        <taxon>Pseudonocardiales</taxon>
        <taxon>Pseudonocardiaceae</taxon>
        <taxon>Prauserella</taxon>
    </lineage>
</organism>
<name>A0ABW5W6R9_9PSEU</name>
<evidence type="ECO:0000313" key="2">
    <source>
        <dbReference type="EMBL" id="MFD2798869.1"/>
    </source>
</evidence>
<gene>
    <name evidence="2" type="ORF">ACFS2C_05630</name>
</gene>
<dbReference type="Gene3D" id="3.40.50.1000">
    <property type="entry name" value="HAD superfamily/HAD-like"/>
    <property type="match status" value="2"/>
</dbReference>
<dbReference type="Proteomes" id="UP001597478">
    <property type="component" value="Unassembled WGS sequence"/>
</dbReference>
<dbReference type="InterPro" id="IPR006357">
    <property type="entry name" value="HAD-SF_hydro_IIA"/>
</dbReference>
<evidence type="ECO:0000259" key="1">
    <source>
        <dbReference type="Pfam" id="PF18407"/>
    </source>
</evidence>
<dbReference type="SUPFAM" id="SSF56784">
    <property type="entry name" value="HAD-like"/>
    <property type="match status" value="1"/>
</dbReference>
<dbReference type="InterPro" id="IPR023214">
    <property type="entry name" value="HAD_sf"/>
</dbReference>
<dbReference type="Pfam" id="PF18407">
    <property type="entry name" value="GNAT_like"/>
    <property type="match status" value="1"/>
</dbReference>
<keyword evidence="3" id="KW-1185">Reference proteome</keyword>
<reference evidence="3" key="1">
    <citation type="journal article" date="2019" name="Int. J. Syst. Evol. Microbiol.">
        <title>The Global Catalogue of Microorganisms (GCM) 10K type strain sequencing project: providing services to taxonomists for standard genome sequencing and annotation.</title>
        <authorList>
            <consortium name="The Broad Institute Genomics Platform"/>
            <consortium name="The Broad Institute Genome Sequencing Center for Infectious Disease"/>
            <person name="Wu L."/>
            <person name="Ma J."/>
        </authorList>
    </citation>
    <scope>NUCLEOTIDE SEQUENCE [LARGE SCALE GENOMIC DNA]</scope>
    <source>
        <strain evidence="3">IBRC-M 10906</strain>
    </source>
</reference>
<dbReference type="GO" id="GO:0016787">
    <property type="term" value="F:hydrolase activity"/>
    <property type="evidence" value="ECO:0007669"/>
    <property type="project" value="UniProtKB-KW"/>
</dbReference>
<sequence>MTDALLDRHDALLLDLDGTVYRGTEPVAGAADAIERARLRGTPLRFVTNNASKAPEAVVEHLRSVGIPATPDEVNTSAQAAAQILRERLPAGAPVLVVGTAALTAQVENAGFEAVRATGDGVAAVVQGHSPETGWADLAEACLAIRSGALWVACNNDTTLPAERGLLPGNGAMVAALRAATDQEPLVAGKPEPPLFRTAADTVGARNALVAGDRLDTDIAGALAAGLDALVVLTGVATPESLLAASPAERPRYLAADLDALDEPADALEIGPRDGWTVRVEHDVLVATSDAGRNELDLLRALCDAAWRHGTGTVRPGDEVTAAAFGKLGLA</sequence>
<dbReference type="InterPro" id="IPR036412">
    <property type="entry name" value="HAD-like_sf"/>
</dbReference>
<dbReference type="Pfam" id="PF13344">
    <property type="entry name" value="Hydrolase_6"/>
    <property type="match status" value="1"/>
</dbReference>
<dbReference type="NCBIfam" id="TIGR01460">
    <property type="entry name" value="HAD-SF-IIA"/>
    <property type="match status" value="1"/>
</dbReference>
<dbReference type="PANTHER" id="PTHR19288:SF95">
    <property type="entry name" value="D-GLYCEROL 3-PHOSPHATE PHOSPHATASE"/>
    <property type="match status" value="1"/>
</dbReference>
<proteinExistence type="predicted"/>
<evidence type="ECO:0000313" key="3">
    <source>
        <dbReference type="Proteomes" id="UP001597478"/>
    </source>
</evidence>
<keyword evidence="2" id="KW-0378">Hydrolase</keyword>